<sequence length="181" mass="21392">MYLKESYRISPKMICISSIFDRQGNHYSLVREVDRLFVVTLPPLKVIDYSIRCNGYNLKSALDTAKWLLGKNHLCPIVVDPIEQIILFPTRSRFHEDNIWFNPDHIKRTFFLRARTLILFMNDLSFSIPGQQSSFNHKLTTADQYKRLTVGPDRYPITQYLVKKQRLLLKLKKEMNKAEKK</sequence>
<reference evidence="1" key="1">
    <citation type="submission" date="2021-03" db="EMBL/GenBank/DDBJ databases">
        <title>Antimicrobial resistance genes in bacteria isolated from Japanese honey, and their potential for conferring macrolide and lincosamide resistance in the American foulbrood pathogen Paenibacillus larvae.</title>
        <authorList>
            <person name="Okamoto M."/>
            <person name="Kumagai M."/>
            <person name="Kanamori H."/>
            <person name="Takamatsu D."/>
        </authorList>
    </citation>
    <scope>NUCLEOTIDE SEQUENCE</scope>
    <source>
        <strain evidence="1">J27TS8</strain>
    </source>
</reference>
<evidence type="ECO:0000313" key="1">
    <source>
        <dbReference type="EMBL" id="GIN64105.1"/>
    </source>
</evidence>
<name>A0A919WLC0_9BACI</name>
<dbReference type="Pfam" id="PF06338">
    <property type="entry name" value="ComK"/>
    <property type="match status" value="1"/>
</dbReference>
<comment type="caution">
    <text evidence="1">The sequence shown here is derived from an EMBL/GenBank/DDBJ whole genome shotgun (WGS) entry which is preliminary data.</text>
</comment>
<organism evidence="1 2">
    <name type="scientific">Robertmurraya siralis</name>
    <dbReference type="NCBI Taxonomy" id="77777"/>
    <lineage>
        <taxon>Bacteria</taxon>
        <taxon>Bacillati</taxon>
        <taxon>Bacillota</taxon>
        <taxon>Bacilli</taxon>
        <taxon>Bacillales</taxon>
        <taxon>Bacillaceae</taxon>
        <taxon>Robertmurraya</taxon>
    </lineage>
</organism>
<protein>
    <submittedName>
        <fullName evidence="1">Uncharacterized protein</fullName>
    </submittedName>
</protein>
<keyword evidence="2" id="KW-1185">Reference proteome</keyword>
<dbReference type="EMBL" id="BORC01000010">
    <property type="protein sequence ID" value="GIN64105.1"/>
    <property type="molecule type" value="Genomic_DNA"/>
</dbReference>
<dbReference type="AlphaFoldDB" id="A0A919WLC0"/>
<dbReference type="GO" id="GO:0030420">
    <property type="term" value="P:establishment of competence for transformation"/>
    <property type="evidence" value="ECO:0007669"/>
    <property type="project" value="InterPro"/>
</dbReference>
<dbReference type="InterPro" id="IPR010461">
    <property type="entry name" value="ComK"/>
</dbReference>
<proteinExistence type="predicted"/>
<evidence type="ECO:0000313" key="2">
    <source>
        <dbReference type="Proteomes" id="UP000682111"/>
    </source>
</evidence>
<dbReference type="Proteomes" id="UP000682111">
    <property type="component" value="Unassembled WGS sequence"/>
</dbReference>
<dbReference type="RefSeq" id="WP_170211271.1">
    <property type="nucleotide sequence ID" value="NZ_BORC01000010.1"/>
</dbReference>
<accession>A0A919WLC0</accession>
<gene>
    <name evidence="1" type="ORF">J27TS8_40980</name>
</gene>